<proteinExistence type="predicted"/>
<organism evidence="2 3">
    <name type="scientific">Protea cynaroides</name>
    <dbReference type="NCBI Taxonomy" id="273540"/>
    <lineage>
        <taxon>Eukaryota</taxon>
        <taxon>Viridiplantae</taxon>
        <taxon>Streptophyta</taxon>
        <taxon>Embryophyta</taxon>
        <taxon>Tracheophyta</taxon>
        <taxon>Spermatophyta</taxon>
        <taxon>Magnoliopsida</taxon>
        <taxon>Proteales</taxon>
        <taxon>Proteaceae</taxon>
        <taxon>Protea</taxon>
    </lineage>
</organism>
<protein>
    <submittedName>
        <fullName evidence="2">Uncharacterized protein</fullName>
    </submittedName>
</protein>
<accession>A0A9Q0H3Z6</accession>
<evidence type="ECO:0000313" key="3">
    <source>
        <dbReference type="Proteomes" id="UP001141806"/>
    </source>
</evidence>
<dbReference type="EMBL" id="JAMYWD010000010">
    <property type="protein sequence ID" value="KAJ4959467.1"/>
    <property type="molecule type" value="Genomic_DNA"/>
</dbReference>
<feature type="region of interest" description="Disordered" evidence="1">
    <location>
        <begin position="87"/>
        <end position="145"/>
    </location>
</feature>
<sequence>MQVPIAPLGQEARNDIVVESQPPTVVRLAQLTETNVSLVQVDNGDHDKSTLVGVSNHRGELWADIADAKEDEDGVEDMADADAYVNLASADEDKAEDKRDDEDVDATDPKTPSSMRAPSPPVRTPTLTVVQKEAIPGVQKPLVQA</sequence>
<dbReference type="AlphaFoldDB" id="A0A9Q0H3Z6"/>
<reference evidence="2" key="1">
    <citation type="journal article" date="2023" name="Plant J.">
        <title>The genome of the king protea, Protea cynaroides.</title>
        <authorList>
            <person name="Chang J."/>
            <person name="Duong T.A."/>
            <person name="Schoeman C."/>
            <person name="Ma X."/>
            <person name="Roodt D."/>
            <person name="Barker N."/>
            <person name="Li Z."/>
            <person name="Van de Peer Y."/>
            <person name="Mizrachi E."/>
        </authorList>
    </citation>
    <scope>NUCLEOTIDE SEQUENCE</scope>
    <source>
        <tissue evidence="2">Young leaves</tissue>
    </source>
</reference>
<evidence type="ECO:0000313" key="2">
    <source>
        <dbReference type="EMBL" id="KAJ4959467.1"/>
    </source>
</evidence>
<keyword evidence="3" id="KW-1185">Reference proteome</keyword>
<name>A0A9Q0H3Z6_9MAGN</name>
<comment type="caution">
    <text evidence="2">The sequence shown here is derived from an EMBL/GenBank/DDBJ whole genome shotgun (WGS) entry which is preliminary data.</text>
</comment>
<dbReference type="Proteomes" id="UP001141806">
    <property type="component" value="Unassembled WGS sequence"/>
</dbReference>
<gene>
    <name evidence="2" type="ORF">NE237_026578</name>
</gene>
<evidence type="ECO:0000256" key="1">
    <source>
        <dbReference type="SAM" id="MobiDB-lite"/>
    </source>
</evidence>